<dbReference type="PANTHER" id="PTHR38663">
    <property type="match status" value="1"/>
</dbReference>
<dbReference type="InterPro" id="IPR025700">
    <property type="entry name" value="Lys/Orn_oxygenase"/>
</dbReference>
<dbReference type="PANTHER" id="PTHR38663:SF1">
    <property type="entry name" value="L-ORNITHINE N(5)-MONOOXYGENASE"/>
    <property type="match status" value="1"/>
</dbReference>
<evidence type="ECO:0000313" key="11">
    <source>
        <dbReference type="EMBL" id="KAF2803509.1"/>
    </source>
</evidence>
<dbReference type="SUPFAM" id="SSF51905">
    <property type="entry name" value="FAD/NAD(P)-binding domain"/>
    <property type="match status" value="2"/>
</dbReference>
<evidence type="ECO:0000256" key="10">
    <source>
        <dbReference type="ARBA" id="ARBA00049248"/>
    </source>
</evidence>
<evidence type="ECO:0000313" key="13">
    <source>
        <dbReference type="RefSeq" id="XP_033570473.1"/>
    </source>
</evidence>
<dbReference type="EMBL" id="MU003717">
    <property type="protein sequence ID" value="KAF2803509.1"/>
    <property type="molecule type" value="Genomic_DNA"/>
</dbReference>
<dbReference type="GeneID" id="54464002"/>
<evidence type="ECO:0000256" key="9">
    <source>
        <dbReference type="ARBA" id="ARBA00047598"/>
    </source>
</evidence>
<accession>A0A6A6Y4F0</accession>
<reference evidence="11 13" key="1">
    <citation type="journal article" date="2020" name="Stud. Mycol.">
        <title>101 Dothideomycetes genomes: a test case for predicting lifestyles and emergence of pathogens.</title>
        <authorList>
            <person name="Haridas S."/>
            <person name="Albert R."/>
            <person name="Binder M."/>
            <person name="Bloem J."/>
            <person name="Labutti K."/>
            <person name="Salamov A."/>
            <person name="Andreopoulos B."/>
            <person name="Baker S."/>
            <person name="Barry K."/>
            <person name="Bills G."/>
            <person name="Bluhm B."/>
            <person name="Cannon C."/>
            <person name="Castanera R."/>
            <person name="Culley D."/>
            <person name="Daum C."/>
            <person name="Ezra D."/>
            <person name="Gonzalez J."/>
            <person name="Henrissat B."/>
            <person name="Kuo A."/>
            <person name="Liang C."/>
            <person name="Lipzen A."/>
            <person name="Lutzoni F."/>
            <person name="Magnuson J."/>
            <person name="Mondo S."/>
            <person name="Nolan M."/>
            <person name="Ohm R."/>
            <person name="Pangilinan J."/>
            <person name="Park H.-J."/>
            <person name="Ramirez L."/>
            <person name="Alfaro M."/>
            <person name="Sun H."/>
            <person name="Tritt A."/>
            <person name="Yoshinaga Y."/>
            <person name="Zwiers L.-H."/>
            <person name="Turgeon B."/>
            <person name="Goodwin S."/>
            <person name="Spatafora J."/>
            <person name="Crous P."/>
            <person name="Grigoriev I."/>
        </authorList>
    </citation>
    <scope>NUCLEOTIDE SEQUENCE</scope>
    <source>
        <strain evidence="11 13">CBS 304.34</strain>
    </source>
</reference>
<comment type="similarity">
    <text evidence="3">Belongs to the lysine N(6)-hydroxylase/L-ornithine N(5)-oxygenase family.</text>
</comment>
<dbReference type="EC" id="1.14.13.196" evidence="4"/>
<dbReference type="OrthoDB" id="76038at2759"/>
<dbReference type="RefSeq" id="XP_033570473.1">
    <property type="nucleotide sequence ID" value="XM_033723109.1"/>
</dbReference>
<evidence type="ECO:0000256" key="6">
    <source>
        <dbReference type="ARBA" id="ARBA00022827"/>
    </source>
</evidence>
<keyword evidence="5" id="KW-0285">Flavoprotein</keyword>
<evidence type="ECO:0000256" key="5">
    <source>
        <dbReference type="ARBA" id="ARBA00022630"/>
    </source>
</evidence>
<proteinExistence type="inferred from homology"/>
<organism evidence="11">
    <name type="scientific">Mytilinidion resinicola</name>
    <dbReference type="NCBI Taxonomy" id="574789"/>
    <lineage>
        <taxon>Eukaryota</taxon>
        <taxon>Fungi</taxon>
        <taxon>Dikarya</taxon>
        <taxon>Ascomycota</taxon>
        <taxon>Pezizomycotina</taxon>
        <taxon>Dothideomycetes</taxon>
        <taxon>Pleosporomycetidae</taxon>
        <taxon>Mytilinidiales</taxon>
        <taxon>Mytilinidiaceae</taxon>
        <taxon>Mytilinidion</taxon>
    </lineage>
</organism>
<comment type="pathway">
    <text evidence="2">Siderophore biosynthesis.</text>
</comment>
<dbReference type="GO" id="GO:0016491">
    <property type="term" value="F:oxidoreductase activity"/>
    <property type="evidence" value="ECO:0007669"/>
    <property type="project" value="UniProtKB-KW"/>
</dbReference>
<evidence type="ECO:0000256" key="3">
    <source>
        <dbReference type="ARBA" id="ARBA00007588"/>
    </source>
</evidence>
<comment type="catalytic activity">
    <reaction evidence="10">
        <text>L-ornithine + NADH + O2 = N(5)-hydroxy-L-ornithine + NAD(+) + H2O</text>
        <dbReference type="Rhea" id="RHEA:41512"/>
        <dbReference type="ChEBI" id="CHEBI:15377"/>
        <dbReference type="ChEBI" id="CHEBI:15379"/>
        <dbReference type="ChEBI" id="CHEBI:46911"/>
        <dbReference type="ChEBI" id="CHEBI:57540"/>
        <dbReference type="ChEBI" id="CHEBI:57945"/>
        <dbReference type="ChEBI" id="CHEBI:78275"/>
        <dbReference type="EC" id="1.14.13.196"/>
    </reaction>
</comment>
<evidence type="ECO:0000256" key="8">
    <source>
        <dbReference type="ARBA" id="ARBA00023002"/>
    </source>
</evidence>
<dbReference type="Proteomes" id="UP000504636">
    <property type="component" value="Unplaced"/>
</dbReference>
<evidence type="ECO:0000313" key="12">
    <source>
        <dbReference type="Proteomes" id="UP000504636"/>
    </source>
</evidence>
<reference evidence="13" key="2">
    <citation type="submission" date="2020-04" db="EMBL/GenBank/DDBJ databases">
        <authorList>
            <consortium name="NCBI Genome Project"/>
        </authorList>
    </citation>
    <scope>NUCLEOTIDE SEQUENCE</scope>
    <source>
        <strain evidence="13">CBS 304.34</strain>
    </source>
</reference>
<gene>
    <name evidence="11 13" type="ORF">BDZ99DRAFT_491598</name>
</gene>
<evidence type="ECO:0000256" key="4">
    <source>
        <dbReference type="ARBA" id="ARBA00012881"/>
    </source>
</evidence>
<keyword evidence="6" id="KW-0274">FAD</keyword>
<keyword evidence="12" id="KW-1185">Reference proteome</keyword>
<dbReference type="InterPro" id="IPR036188">
    <property type="entry name" value="FAD/NAD-bd_sf"/>
</dbReference>
<keyword evidence="8" id="KW-0560">Oxidoreductase</keyword>
<dbReference type="Pfam" id="PF13434">
    <property type="entry name" value="Lys_Orn_oxgnase"/>
    <property type="match status" value="1"/>
</dbReference>
<evidence type="ECO:0000256" key="7">
    <source>
        <dbReference type="ARBA" id="ARBA00022857"/>
    </source>
</evidence>
<comment type="catalytic activity">
    <reaction evidence="9">
        <text>L-ornithine + NADPH + O2 = N(5)-hydroxy-L-ornithine + NADP(+) + H2O</text>
        <dbReference type="Rhea" id="RHEA:41508"/>
        <dbReference type="ChEBI" id="CHEBI:15377"/>
        <dbReference type="ChEBI" id="CHEBI:15379"/>
        <dbReference type="ChEBI" id="CHEBI:46911"/>
        <dbReference type="ChEBI" id="CHEBI:57783"/>
        <dbReference type="ChEBI" id="CHEBI:58349"/>
        <dbReference type="ChEBI" id="CHEBI:78275"/>
        <dbReference type="EC" id="1.14.13.196"/>
    </reaction>
</comment>
<dbReference type="Gene3D" id="3.50.50.60">
    <property type="entry name" value="FAD/NAD(P)-binding domain"/>
    <property type="match status" value="1"/>
</dbReference>
<keyword evidence="7" id="KW-0521">NADP</keyword>
<protein>
    <recommendedName>
        <fullName evidence="4">L-ornithine N(5)-monooxygenase [NAD(P)H]</fullName>
        <ecNumber evidence="4">1.14.13.196</ecNumber>
    </recommendedName>
</protein>
<comment type="cofactor">
    <cofactor evidence="1">
        <name>FAD</name>
        <dbReference type="ChEBI" id="CHEBI:57692"/>
    </cofactor>
</comment>
<evidence type="ECO:0000256" key="1">
    <source>
        <dbReference type="ARBA" id="ARBA00001974"/>
    </source>
</evidence>
<sequence length="527" mass="59045">MDSKIHDVLIIGAGPCGLVVAARLCEHTPSAVFTDEEHQRYHWILKHGHQTSIKSKKTGTVYPPRQSPAGRSYSALVLDSTRDEWMTRGNRLFKTFEIEHLRSPMFFYVDPGDRDGLLANAHEEGREGELSEIRECVGKEVSKHLRKKRMKFERRGELHLWSRAEVVIDERDRNDYFTPSRGLFAEHCRCVIDRYGLREGLVRQESVQDVGFREVENVAGESERIFTLETNKGIHYARSVVLAVGPGNAPAIPGLSASERTDGACQSMQIQRFPGPSVQSKIKAKRVTNVMVIGGGVTSAQLVDLAVRRGVTKVWHVMRGPLKVKPFDVDLVWMGKFRNIEQAYFWYANSDNERLAHLATARNGGSVTPRALKAMKAHIAAHRASLYSFTTIQSKTWNPESHTWTVTTSPQIPDLPPFDYIYFATGIATDISTLPFLGILHREFLIKTKDDVPLLGRLAGLRLGPGAGNLAGARVGAERVVWGIEDVLGKSTNGVKYGKWDWQFDYASGRGNRFDSLTGEDCRESKE</sequence>
<name>A0A6A6Y4F0_9PEZI</name>
<evidence type="ECO:0000256" key="2">
    <source>
        <dbReference type="ARBA" id="ARBA00004924"/>
    </source>
</evidence>
<dbReference type="AlphaFoldDB" id="A0A6A6Y4F0"/>
<reference evidence="13" key="3">
    <citation type="submission" date="2025-04" db="UniProtKB">
        <authorList>
            <consortium name="RefSeq"/>
        </authorList>
    </citation>
    <scope>IDENTIFICATION</scope>
    <source>
        <strain evidence="13">CBS 304.34</strain>
    </source>
</reference>